<dbReference type="EMBL" id="PETL01000104">
    <property type="protein sequence ID" value="PIV64456.1"/>
    <property type="molecule type" value="Genomic_DNA"/>
</dbReference>
<evidence type="ECO:0000313" key="2">
    <source>
        <dbReference type="Proteomes" id="UP000228886"/>
    </source>
</evidence>
<proteinExistence type="predicted"/>
<dbReference type="Proteomes" id="UP000228886">
    <property type="component" value="Unassembled WGS sequence"/>
</dbReference>
<evidence type="ECO:0000313" key="1">
    <source>
        <dbReference type="EMBL" id="PIV64456.1"/>
    </source>
</evidence>
<protein>
    <submittedName>
        <fullName evidence="1">Uncharacterized protein</fullName>
    </submittedName>
</protein>
<accession>A0A2M7E9P3</accession>
<dbReference type="AlphaFoldDB" id="A0A2M7E9P3"/>
<gene>
    <name evidence="1" type="ORF">COS11_02050</name>
</gene>
<reference evidence="2" key="1">
    <citation type="submission" date="2017-09" db="EMBL/GenBank/DDBJ databases">
        <title>Depth-based differentiation of microbial function through sediment-hosted aquifers and enrichment of novel symbionts in the deep terrestrial subsurface.</title>
        <authorList>
            <person name="Probst A.J."/>
            <person name="Ladd B."/>
            <person name="Jarett J.K."/>
            <person name="Geller-Mcgrath D.E."/>
            <person name="Sieber C.M.K."/>
            <person name="Emerson J.B."/>
            <person name="Anantharaman K."/>
            <person name="Thomas B.C."/>
            <person name="Malmstrom R."/>
            <person name="Stieglmeier M."/>
            <person name="Klingl A."/>
            <person name="Woyke T."/>
            <person name="Ryan C.M."/>
            <person name="Banfield J.F."/>
        </authorList>
    </citation>
    <scope>NUCLEOTIDE SEQUENCE [LARGE SCALE GENOMIC DNA]</scope>
</reference>
<name>A0A2M7E9P3_9BACT</name>
<sequence>MSTVSLANQIEQESVTSKGLDFFFGEDFTSPPDFNPFIIDEKFVTLFIPVFTKPKKKLKGWGLFKGLKIEEEEIEEAKKSLFPEREF</sequence>
<comment type="caution">
    <text evidence="1">The sequence shown here is derived from an EMBL/GenBank/DDBJ whole genome shotgun (WGS) entry which is preliminary data.</text>
</comment>
<organism evidence="1 2">
    <name type="scientific">bacterium (Candidatus Ratteibacteria) CG01_land_8_20_14_3_00_40_19</name>
    <dbReference type="NCBI Taxonomy" id="2014290"/>
    <lineage>
        <taxon>Bacteria</taxon>
        <taxon>Candidatus Ratteibacteria</taxon>
    </lineage>
</organism>